<feature type="binding site" evidence="10">
    <location>
        <position position="11"/>
    </location>
    <ligand>
        <name>Mg(2+)</name>
        <dbReference type="ChEBI" id="CHEBI:18420"/>
    </ligand>
</feature>
<keyword evidence="8 10" id="KW-0239">DNA-directed DNA polymerase</keyword>
<keyword evidence="7 10" id="KW-0460">Magnesium</keyword>
<dbReference type="GO" id="GO:0003887">
    <property type="term" value="F:DNA-directed DNA polymerase activity"/>
    <property type="evidence" value="ECO:0007669"/>
    <property type="project" value="UniProtKB-UniRule"/>
</dbReference>
<gene>
    <name evidence="12" type="primary">dinB1</name>
    <name evidence="10" type="synonym">dinB</name>
    <name evidence="12" type="ORF">GCM10011391_15740</name>
</gene>
<keyword evidence="13" id="KW-1185">Reference proteome</keyword>
<dbReference type="InterPro" id="IPR022880">
    <property type="entry name" value="DNApol_IV"/>
</dbReference>
<dbReference type="GO" id="GO:0006281">
    <property type="term" value="P:DNA repair"/>
    <property type="evidence" value="ECO:0007669"/>
    <property type="project" value="UniProtKB-UniRule"/>
</dbReference>
<dbReference type="Gene3D" id="3.30.1490.100">
    <property type="entry name" value="DNA polymerase, Y-family, little finger domain"/>
    <property type="match status" value="1"/>
</dbReference>
<dbReference type="SUPFAM" id="SSF56672">
    <property type="entry name" value="DNA/RNA polymerases"/>
    <property type="match status" value="1"/>
</dbReference>
<reference evidence="12" key="1">
    <citation type="journal article" date="2014" name="Int. J. Syst. Evol. Microbiol.">
        <title>Complete genome sequence of Corynebacterium casei LMG S-19264T (=DSM 44701T), isolated from a smear-ripened cheese.</title>
        <authorList>
            <consortium name="US DOE Joint Genome Institute (JGI-PGF)"/>
            <person name="Walter F."/>
            <person name="Albersmeier A."/>
            <person name="Kalinowski J."/>
            <person name="Ruckert C."/>
        </authorList>
    </citation>
    <scope>NUCLEOTIDE SEQUENCE</scope>
    <source>
        <strain evidence="12">CGMCC 1.15371</strain>
    </source>
</reference>
<feature type="active site" evidence="10">
    <location>
        <position position="108"/>
    </location>
</feature>
<evidence type="ECO:0000256" key="10">
    <source>
        <dbReference type="HAMAP-Rule" id="MF_01113"/>
    </source>
</evidence>
<dbReference type="Gene3D" id="3.40.1170.60">
    <property type="match status" value="1"/>
</dbReference>
<evidence type="ECO:0000259" key="11">
    <source>
        <dbReference type="PROSITE" id="PS50173"/>
    </source>
</evidence>
<comment type="subcellular location">
    <subcellularLocation>
        <location evidence="10">Cytoplasm</location>
    </subcellularLocation>
</comment>
<keyword evidence="2 10" id="KW-0515">Mutator protein</keyword>
<dbReference type="EMBL" id="BMIR01000006">
    <property type="protein sequence ID" value="GGE37765.1"/>
    <property type="molecule type" value="Genomic_DNA"/>
</dbReference>
<dbReference type="Gene3D" id="3.30.70.270">
    <property type="match status" value="1"/>
</dbReference>
<evidence type="ECO:0000256" key="5">
    <source>
        <dbReference type="ARBA" id="ARBA00022723"/>
    </source>
</evidence>
<dbReference type="InterPro" id="IPR050116">
    <property type="entry name" value="DNA_polymerase-Y"/>
</dbReference>
<proteinExistence type="inferred from homology"/>
<keyword evidence="10" id="KW-0238">DNA-binding</keyword>
<dbReference type="FunFam" id="3.40.1170.60:FF:000003">
    <property type="entry name" value="DNA polymerase eta"/>
    <property type="match status" value="1"/>
</dbReference>
<dbReference type="GO" id="GO:0000287">
    <property type="term" value="F:magnesium ion binding"/>
    <property type="evidence" value="ECO:0007669"/>
    <property type="project" value="UniProtKB-UniRule"/>
</dbReference>
<keyword evidence="10" id="KW-0235">DNA replication</keyword>
<dbReference type="PROSITE" id="PS50173">
    <property type="entry name" value="UMUC"/>
    <property type="match status" value="1"/>
</dbReference>
<evidence type="ECO:0000256" key="2">
    <source>
        <dbReference type="ARBA" id="ARBA00022457"/>
    </source>
</evidence>
<dbReference type="InterPro" id="IPR043502">
    <property type="entry name" value="DNA/RNA_pol_sf"/>
</dbReference>
<evidence type="ECO:0000256" key="1">
    <source>
        <dbReference type="ARBA" id="ARBA00010945"/>
    </source>
</evidence>
<feature type="domain" description="UmuC" evidence="11">
    <location>
        <begin position="7"/>
        <end position="188"/>
    </location>
</feature>
<keyword evidence="3 10" id="KW-0808">Transferase</keyword>
<keyword evidence="5 10" id="KW-0479">Metal-binding</keyword>
<dbReference type="GO" id="GO:0005829">
    <property type="term" value="C:cytosol"/>
    <property type="evidence" value="ECO:0007669"/>
    <property type="project" value="TreeGrafter"/>
</dbReference>
<dbReference type="InterPro" id="IPR024728">
    <property type="entry name" value="PolY_HhH_motif"/>
</dbReference>
<dbReference type="InterPro" id="IPR043128">
    <property type="entry name" value="Rev_trsase/Diguanyl_cyclase"/>
</dbReference>
<dbReference type="GO" id="GO:0042276">
    <property type="term" value="P:error-prone translesion synthesis"/>
    <property type="evidence" value="ECO:0007669"/>
    <property type="project" value="TreeGrafter"/>
</dbReference>
<reference evidence="12" key="2">
    <citation type="submission" date="2020-09" db="EMBL/GenBank/DDBJ databases">
        <authorList>
            <person name="Sun Q."/>
            <person name="Zhou Y."/>
        </authorList>
    </citation>
    <scope>NUCLEOTIDE SEQUENCE</scope>
    <source>
        <strain evidence="12">CGMCC 1.15371</strain>
    </source>
</reference>
<dbReference type="InterPro" id="IPR001126">
    <property type="entry name" value="UmuC"/>
</dbReference>
<feature type="site" description="Substrate discrimination" evidence="10">
    <location>
        <position position="16"/>
    </location>
</feature>
<dbReference type="PANTHER" id="PTHR11076">
    <property type="entry name" value="DNA REPAIR POLYMERASE UMUC / TRANSFERASE FAMILY MEMBER"/>
    <property type="match status" value="1"/>
</dbReference>
<organism evidence="12 13">
    <name type="scientific">Pullulanibacillus camelliae</name>
    <dbReference type="NCBI Taxonomy" id="1707096"/>
    <lineage>
        <taxon>Bacteria</taxon>
        <taxon>Bacillati</taxon>
        <taxon>Bacillota</taxon>
        <taxon>Bacilli</taxon>
        <taxon>Bacillales</taxon>
        <taxon>Sporolactobacillaceae</taxon>
        <taxon>Pullulanibacillus</taxon>
    </lineage>
</organism>
<comment type="cofactor">
    <cofactor evidence="10">
        <name>Mg(2+)</name>
        <dbReference type="ChEBI" id="CHEBI:18420"/>
    </cofactor>
    <text evidence="10">Binds 2 magnesium ions per subunit.</text>
</comment>
<dbReference type="Gene3D" id="1.10.150.20">
    <property type="entry name" value="5' to 3' exonuclease, C-terminal subdomain"/>
    <property type="match status" value="1"/>
</dbReference>
<keyword evidence="10" id="KW-0963">Cytoplasm</keyword>
<dbReference type="CDD" id="cd03586">
    <property type="entry name" value="PolY_Pol_IV_kappa"/>
    <property type="match status" value="1"/>
</dbReference>
<comment type="caution">
    <text evidence="12">The sequence shown here is derived from an EMBL/GenBank/DDBJ whole genome shotgun (WGS) entry which is preliminary data.</text>
</comment>
<evidence type="ECO:0000256" key="9">
    <source>
        <dbReference type="ARBA" id="ARBA00023204"/>
    </source>
</evidence>
<evidence type="ECO:0000313" key="13">
    <source>
        <dbReference type="Proteomes" id="UP000628775"/>
    </source>
</evidence>
<keyword evidence="4 10" id="KW-0548">Nucleotidyltransferase</keyword>
<dbReference type="Pfam" id="PF00817">
    <property type="entry name" value="IMS"/>
    <property type="match status" value="1"/>
</dbReference>
<dbReference type="Proteomes" id="UP000628775">
    <property type="component" value="Unassembled WGS sequence"/>
</dbReference>
<evidence type="ECO:0000256" key="8">
    <source>
        <dbReference type="ARBA" id="ARBA00022932"/>
    </source>
</evidence>
<evidence type="ECO:0000256" key="6">
    <source>
        <dbReference type="ARBA" id="ARBA00022763"/>
    </source>
</evidence>
<dbReference type="Pfam" id="PF11798">
    <property type="entry name" value="IMS_HHH"/>
    <property type="match status" value="1"/>
</dbReference>
<comment type="similarity">
    <text evidence="1 10">Belongs to the DNA polymerase type-Y family.</text>
</comment>
<name>A0A8J2YGA0_9BACL</name>
<dbReference type="Pfam" id="PF11799">
    <property type="entry name" value="IMS_C"/>
    <property type="match status" value="1"/>
</dbReference>
<dbReference type="GO" id="GO:0009432">
    <property type="term" value="P:SOS response"/>
    <property type="evidence" value="ECO:0007669"/>
    <property type="project" value="TreeGrafter"/>
</dbReference>
<accession>A0A8J2YGA0</accession>
<feature type="binding site" evidence="10">
    <location>
        <position position="107"/>
    </location>
    <ligand>
        <name>Mg(2+)</name>
        <dbReference type="ChEBI" id="CHEBI:18420"/>
    </ligand>
</feature>
<dbReference type="NCBIfam" id="NF002677">
    <property type="entry name" value="PRK02406.1"/>
    <property type="match status" value="1"/>
</dbReference>
<dbReference type="NCBIfam" id="NF002492">
    <property type="entry name" value="PRK01810.1"/>
    <property type="match status" value="1"/>
</dbReference>
<dbReference type="EC" id="2.7.7.7" evidence="10"/>
<dbReference type="HAMAP" id="MF_01113">
    <property type="entry name" value="DNApol_IV"/>
    <property type="match status" value="1"/>
</dbReference>
<comment type="function">
    <text evidence="10">Poorly processive, error-prone DNA polymerase involved in untargeted mutagenesis. Copies undamaged DNA at stalled replication forks, which arise in vivo from mismatched or misaligned primer ends. These misaligned primers can be extended by PolIV. Exhibits no 3'-5' exonuclease (proofreading) activity. May be involved in translesional synthesis, in conjunction with the beta clamp from PolIII.</text>
</comment>
<dbReference type="GO" id="GO:0006261">
    <property type="term" value="P:DNA-templated DNA replication"/>
    <property type="evidence" value="ECO:0007669"/>
    <property type="project" value="UniProtKB-UniRule"/>
</dbReference>
<protein>
    <recommendedName>
        <fullName evidence="10">DNA polymerase IV</fullName>
        <shortName evidence="10">Pol IV</shortName>
        <ecNumber evidence="10">2.7.7.7</ecNumber>
    </recommendedName>
</protein>
<sequence length="396" mass="45120">MRKGKIIFHVDMNSFYASVEMAEHPELRGKPLAIAGKVEDRRGIVVTSSYEARAHGVKTTMQVWEAKRKCPGLIVKPPHFDLYRSVSRKLFALLRSYTDQVERVSIDEGYMDVTSLTEDRHPVQLAQAIQQQIKDQLALPCSIGIAPNKFMAKMASDMKKPMGITILRKREMHKTLWPLPVSEMHGVGKKTAEKLVNIGIKTIGDIAHYPKAAFVEQFGKYGERLHERANGYDPREVDPEAESEFKSISQSTTLPRDIQDEEEARLVLHRLAYRLSRKLKEKRSLAYQLSIAIRYSDWKNISRAKTVQQPLQTTEDIAQLAFQIFSTHWNGEPIRLLGITVQALEPVTKASKQLDLFTYEQDASKEPLFNVLQDLEDKYGSSVVRLGIDDKQEKGK</sequence>
<dbReference type="AlphaFoldDB" id="A0A8J2YGA0"/>
<evidence type="ECO:0000256" key="4">
    <source>
        <dbReference type="ARBA" id="ARBA00022695"/>
    </source>
</evidence>
<keyword evidence="9 10" id="KW-0234">DNA repair</keyword>
<evidence type="ECO:0000256" key="7">
    <source>
        <dbReference type="ARBA" id="ARBA00022842"/>
    </source>
</evidence>
<dbReference type="InterPro" id="IPR036775">
    <property type="entry name" value="DNA_pol_Y-fam_lit_finger_sf"/>
</dbReference>
<comment type="catalytic activity">
    <reaction evidence="10">
        <text>DNA(n) + a 2'-deoxyribonucleoside 5'-triphosphate = DNA(n+1) + diphosphate</text>
        <dbReference type="Rhea" id="RHEA:22508"/>
        <dbReference type="Rhea" id="RHEA-COMP:17339"/>
        <dbReference type="Rhea" id="RHEA-COMP:17340"/>
        <dbReference type="ChEBI" id="CHEBI:33019"/>
        <dbReference type="ChEBI" id="CHEBI:61560"/>
        <dbReference type="ChEBI" id="CHEBI:173112"/>
        <dbReference type="EC" id="2.7.7.7"/>
    </reaction>
</comment>
<keyword evidence="6 10" id="KW-0227">DNA damage</keyword>
<dbReference type="PANTHER" id="PTHR11076:SF33">
    <property type="entry name" value="DNA POLYMERASE KAPPA"/>
    <property type="match status" value="1"/>
</dbReference>
<evidence type="ECO:0000313" key="12">
    <source>
        <dbReference type="EMBL" id="GGE37765.1"/>
    </source>
</evidence>
<comment type="subunit">
    <text evidence="10">Monomer.</text>
</comment>
<dbReference type="InterPro" id="IPR017961">
    <property type="entry name" value="DNA_pol_Y-fam_little_finger"/>
</dbReference>
<dbReference type="SUPFAM" id="SSF100879">
    <property type="entry name" value="Lesion bypass DNA polymerase (Y-family), little finger domain"/>
    <property type="match status" value="1"/>
</dbReference>
<evidence type="ECO:0000256" key="3">
    <source>
        <dbReference type="ARBA" id="ARBA00022679"/>
    </source>
</evidence>
<dbReference type="GO" id="GO:0003684">
    <property type="term" value="F:damaged DNA binding"/>
    <property type="evidence" value="ECO:0007669"/>
    <property type="project" value="InterPro"/>
</dbReference>